<evidence type="ECO:0000313" key="3">
    <source>
        <dbReference type="Proteomes" id="UP001444661"/>
    </source>
</evidence>
<evidence type="ECO:0000313" key="2">
    <source>
        <dbReference type="EMBL" id="KAK8017704.1"/>
    </source>
</evidence>
<dbReference type="PANTHER" id="PTHR43157">
    <property type="entry name" value="PHOSPHATIDYLINOSITOL-GLYCAN BIOSYNTHESIS CLASS F PROTEIN-RELATED"/>
    <property type="match status" value="1"/>
</dbReference>
<reference evidence="2 3" key="1">
    <citation type="submission" date="2023-01" db="EMBL/GenBank/DDBJ databases">
        <title>Analysis of 21 Apiospora genomes using comparative genomics revels a genus with tremendous synthesis potential of carbohydrate active enzymes and secondary metabolites.</title>
        <authorList>
            <person name="Sorensen T."/>
        </authorList>
    </citation>
    <scope>NUCLEOTIDE SEQUENCE [LARGE SCALE GENOMIC DNA]</scope>
    <source>
        <strain evidence="2 3">CBS 33761</strain>
    </source>
</reference>
<dbReference type="InterPro" id="IPR002347">
    <property type="entry name" value="SDR_fam"/>
</dbReference>
<dbReference type="EMBL" id="JAQQWK010000013">
    <property type="protein sequence ID" value="KAK8017704.1"/>
    <property type="molecule type" value="Genomic_DNA"/>
</dbReference>
<organism evidence="2 3">
    <name type="scientific">Apiospora rasikravindrae</name>
    <dbReference type="NCBI Taxonomy" id="990691"/>
    <lineage>
        <taxon>Eukaryota</taxon>
        <taxon>Fungi</taxon>
        <taxon>Dikarya</taxon>
        <taxon>Ascomycota</taxon>
        <taxon>Pezizomycotina</taxon>
        <taxon>Sordariomycetes</taxon>
        <taxon>Xylariomycetidae</taxon>
        <taxon>Amphisphaeriales</taxon>
        <taxon>Apiosporaceae</taxon>
        <taxon>Apiospora</taxon>
    </lineage>
</organism>
<accession>A0ABR1RT14</accession>
<name>A0ABR1RT14_9PEZI</name>
<dbReference type="InterPro" id="IPR036291">
    <property type="entry name" value="NAD(P)-bd_dom_sf"/>
</dbReference>
<sequence length="312" mass="34105">MLSVSYWSSLYRFVILTNTYPSHDDGTVTGPVLATTVFSPADPNTSFGGKTVIVTGANRGLGFEAALKFMALDASRVILGVRDPIKGVTAKTTLEQMTGREGVVEIWELDMDSYDSIQDFARRAGSLHRLDVVVLNAGVLMYEHKESLYGWEQSLQTNVLSTALLALLLLPLLKNASELASEDHGRPVLQFVSSGTYKHAVIAEEHRDMDNLFGYHSSDTQDFDGNNQYAVSKLFVMYVMQTLASIARSGNQATSDLWGSSLIQSSRLSPLTSGRLGEELRKKIWSEVLEALAKDLPNLAGILDRAGAVEVP</sequence>
<dbReference type="Pfam" id="PF00106">
    <property type="entry name" value="adh_short"/>
    <property type="match status" value="1"/>
</dbReference>
<proteinExistence type="predicted"/>
<dbReference type="PRINTS" id="PR00081">
    <property type="entry name" value="GDHRDH"/>
</dbReference>
<keyword evidence="1" id="KW-0560">Oxidoreductase</keyword>
<dbReference type="Proteomes" id="UP001444661">
    <property type="component" value="Unassembled WGS sequence"/>
</dbReference>
<keyword evidence="3" id="KW-1185">Reference proteome</keyword>
<protein>
    <submittedName>
        <fullName evidence="2">Oxidoreductase-short chain dehydrogenase</fullName>
    </submittedName>
</protein>
<dbReference type="PANTHER" id="PTHR43157:SF22">
    <property type="entry name" value="SHORT-CHAIN DEHYDROGENASE_REDUCTASE PHMF"/>
    <property type="match status" value="1"/>
</dbReference>
<dbReference type="Gene3D" id="3.40.50.720">
    <property type="entry name" value="NAD(P)-binding Rossmann-like Domain"/>
    <property type="match status" value="1"/>
</dbReference>
<gene>
    <name evidence="2" type="ORF">PG993_014030</name>
</gene>
<dbReference type="SUPFAM" id="SSF51735">
    <property type="entry name" value="NAD(P)-binding Rossmann-fold domains"/>
    <property type="match status" value="1"/>
</dbReference>
<comment type="caution">
    <text evidence="2">The sequence shown here is derived from an EMBL/GenBank/DDBJ whole genome shotgun (WGS) entry which is preliminary data.</text>
</comment>
<evidence type="ECO:0000256" key="1">
    <source>
        <dbReference type="ARBA" id="ARBA00023002"/>
    </source>
</evidence>